<name>A0A2X1BVD8_BREVE</name>
<reference evidence="5 6" key="1">
    <citation type="submission" date="2018-06" db="EMBL/GenBank/DDBJ databases">
        <authorList>
            <consortium name="Pathogen Informatics"/>
            <person name="Doyle S."/>
        </authorList>
    </citation>
    <scope>NUCLEOTIDE SEQUENCE [LARGE SCALE GENOMIC DNA]</scope>
    <source>
        <strain evidence="5 6">NCTC11166</strain>
    </source>
</reference>
<dbReference type="EMBL" id="UAQP01000014">
    <property type="protein sequence ID" value="SPU54704.1"/>
    <property type="molecule type" value="Genomic_DNA"/>
</dbReference>
<sequence>MTAADPASLAALHAQAFATPWSADTFADLLSQPGVLAVSEPDGFILIRTVVDEAEILTLAVVPSARRHGLGRRLVEAAAVAAVQAGATRLFLEVADDNIAARGLYERTGFDPIGRRKAYYASADGSRTDAVVMSRDLCAPDANLTLP</sequence>
<dbReference type="NCBIfam" id="TIGR01575">
    <property type="entry name" value="rimI"/>
    <property type="match status" value="1"/>
</dbReference>
<dbReference type="EC" id="2.3.1.266" evidence="3"/>
<evidence type="ECO:0000256" key="1">
    <source>
        <dbReference type="ARBA" id="ARBA00022679"/>
    </source>
</evidence>
<organism evidence="5 6">
    <name type="scientific">Brevundimonas vesicularis</name>
    <name type="common">Pseudomonas vesicularis</name>
    <dbReference type="NCBI Taxonomy" id="41276"/>
    <lineage>
        <taxon>Bacteria</taxon>
        <taxon>Pseudomonadati</taxon>
        <taxon>Pseudomonadota</taxon>
        <taxon>Alphaproteobacteria</taxon>
        <taxon>Caulobacterales</taxon>
        <taxon>Caulobacteraceae</taxon>
        <taxon>Brevundimonas</taxon>
    </lineage>
</organism>
<dbReference type="InterPro" id="IPR006464">
    <property type="entry name" value="AcTrfase_RimI/Ard1"/>
</dbReference>
<dbReference type="CDD" id="cd04301">
    <property type="entry name" value="NAT_SF"/>
    <property type="match status" value="1"/>
</dbReference>
<dbReference type="PROSITE" id="PS51186">
    <property type="entry name" value="GNAT"/>
    <property type="match status" value="1"/>
</dbReference>
<dbReference type="RefSeq" id="WP_112862838.1">
    <property type="nucleotide sequence ID" value="NZ_UAQP01000014.1"/>
</dbReference>
<proteinExistence type="inferred from homology"/>
<dbReference type="AlphaFoldDB" id="A0A2X1BVD8"/>
<dbReference type="InterPro" id="IPR000182">
    <property type="entry name" value="GNAT_dom"/>
</dbReference>
<dbReference type="InterPro" id="IPR016181">
    <property type="entry name" value="Acyl_CoA_acyltransferase"/>
</dbReference>
<accession>A0A2X1BVD8</accession>
<comment type="subcellular location">
    <subcellularLocation>
        <location evidence="3">Cytoplasm</location>
    </subcellularLocation>
</comment>
<evidence type="ECO:0000313" key="5">
    <source>
        <dbReference type="EMBL" id="SPU54704.1"/>
    </source>
</evidence>
<comment type="catalytic activity">
    <reaction evidence="3">
        <text>N-terminal L-alanyl-[ribosomal protein bS18] + acetyl-CoA = N-terminal N(alpha)-acetyl-L-alanyl-[ribosomal protein bS18] + CoA + H(+)</text>
        <dbReference type="Rhea" id="RHEA:43756"/>
        <dbReference type="Rhea" id="RHEA-COMP:10676"/>
        <dbReference type="Rhea" id="RHEA-COMP:10677"/>
        <dbReference type="ChEBI" id="CHEBI:15378"/>
        <dbReference type="ChEBI" id="CHEBI:57287"/>
        <dbReference type="ChEBI" id="CHEBI:57288"/>
        <dbReference type="ChEBI" id="CHEBI:64718"/>
        <dbReference type="ChEBI" id="CHEBI:83683"/>
        <dbReference type="EC" id="2.3.1.266"/>
    </reaction>
</comment>
<dbReference type="SUPFAM" id="SSF55729">
    <property type="entry name" value="Acyl-CoA N-acyltransferases (Nat)"/>
    <property type="match status" value="1"/>
</dbReference>
<evidence type="ECO:0000256" key="3">
    <source>
        <dbReference type="RuleBase" id="RU363094"/>
    </source>
</evidence>
<comment type="function">
    <text evidence="3">Acetylates the N-terminal alanine of ribosomal protein bS18.</text>
</comment>
<dbReference type="InterPro" id="IPR050832">
    <property type="entry name" value="Bact_Acetyltransf"/>
</dbReference>
<dbReference type="Pfam" id="PF00583">
    <property type="entry name" value="Acetyltransf_1"/>
    <property type="match status" value="1"/>
</dbReference>
<feature type="domain" description="N-acetyltransferase" evidence="4">
    <location>
        <begin position="1"/>
        <end position="138"/>
    </location>
</feature>
<evidence type="ECO:0000313" key="6">
    <source>
        <dbReference type="Proteomes" id="UP000251186"/>
    </source>
</evidence>
<dbReference type="Proteomes" id="UP000251186">
    <property type="component" value="Unassembled WGS sequence"/>
</dbReference>
<evidence type="ECO:0000256" key="2">
    <source>
        <dbReference type="ARBA" id="ARBA00023315"/>
    </source>
</evidence>
<gene>
    <name evidence="5" type="ORF">NCTC11166_02090</name>
</gene>
<comment type="similarity">
    <text evidence="3">Belongs to the acetyltransferase family. RimI subfamily.</text>
</comment>
<dbReference type="GO" id="GO:0005737">
    <property type="term" value="C:cytoplasm"/>
    <property type="evidence" value="ECO:0007669"/>
    <property type="project" value="UniProtKB-SubCell"/>
</dbReference>
<dbReference type="GO" id="GO:0008999">
    <property type="term" value="F:protein-N-terminal-alanine acetyltransferase activity"/>
    <property type="evidence" value="ECO:0007669"/>
    <property type="project" value="UniProtKB-EC"/>
</dbReference>
<keyword evidence="1 5" id="KW-0808">Transferase</keyword>
<dbReference type="PANTHER" id="PTHR43877">
    <property type="entry name" value="AMINOALKYLPHOSPHONATE N-ACETYLTRANSFERASE-RELATED-RELATED"/>
    <property type="match status" value="1"/>
</dbReference>
<protein>
    <recommendedName>
        <fullName evidence="3">[Ribosomal protein bS18]-alanine N-acetyltransferase</fullName>
        <ecNumber evidence="3">2.3.1.266</ecNumber>
    </recommendedName>
</protein>
<keyword evidence="2" id="KW-0012">Acyltransferase</keyword>
<dbReference type="Gene3D" id="3.40.630.30">
    <property type="match status" value="1"/>
</dbReference>
<evidence type="ECO:0000259" key="4">
    <source>
        <dbReference type="PROSITE" id="PS51186"/>
    </source>
</evidence>
<keyword evidence="3" id="KW-0963">Cytoplasm</keyword>